<keyword evidence="4" id="KW-0808">Transferase</keyword>
<dbReference type="InterPro" id="IPR029063">
    <property type="entry name" value="SAM-dependent_MTases_sf"/>
</dbReference>
<dbReference type="EC" id="2.1.1.72" evidence="2"/>
<dbReference type="InterPro" id="IPR003356">
    <property type="entry name" value="DNA_methylase_A-5"/>
</dbReference>
<dbReference type="EMBL" id="JAEUAW010000004">
    <property type="protein sequence ID" value="MBW9093324.1"/>
    <property type="molecule type" value="Genomic_DNA"/>
</dbReference>
<keyword evidence="12" id="KW-1185">Reference proteome</keyword>
<dbReference type="Gene3D" id="3.40.50.150">
    <property type="entry name" value="Vaccinia Virus protein VP39"/>
    <property type="match status" value="1"/>
</dbReference>
<dbReference type="Gene3D" id="1.20.1260.30">
    <property type="match status" value="1"/>
</dbReference>
<name>A0ABS7HMP8_9MICO</name>
<evidence type="ECO:0000259" key="10">
    <source>
        <dbReference type="Pfam" id="PF12161"/>
    </source>
</evidence>
<evidence type="ECO:0000256" key="7">
    <source>
        <dbReference type="ARBA" id="ARBA00047942"/>
    </source>
</evidence>
<evidence type="ECO:0000256" key="4">
    <source>
        <dbReference type="ARBA" id="ARBA00022679"/>
    </source>
</evidence>
<dbReference type="PANTHER" id="PTHR42998">
    <property type="entry name" value="TYPE I RESTRICTION ENZYME HINDVIIP M PROTEIN-RELATED"/>
    <property type="match status" value="1"/>
</dbReference>
<protein>
    <recommendedName>
        <fullName evidence="2">site-specific DNA-methyltransferase (adenine-specific)</fullName>
        <ecNumber evidence="2">2.1.1.72</ecNumber>
    </recommendedName>
</protein>
<sequence length="539" mass="58820">MPRTQKAAPQAPSTMKELKDTLWKAADKLRGSMDASQYKDVILGLVFLKYVSDAFDERRAGIHAELSADGYDEDQIADLIDDTDEYTGRGVFWVPANARWGFLAENAKGAQVDGVDKSIGLLIDEAMDAVMHANPQLSGTLPRIFNRDNVDQRRLGELVDLFNSARFAAQGQGGSDGRRARDLLGEVYEYFLAKFAAAEGRRAGEFYTPAGVVRVLVEVLQPTRGRVYDPACGSGGMFVQSEKFIDAHHGEGSDISVYGQENNERTWRLAKMNLAIHGLAGNLGPRWGDTFARDLHPELTGSNGADFAMANPPFNQDEWARNEDDPRWRFGVPPARNANYAWIQHILSKLAPGGQAGIVMANGSMSSNSGGEGQIRAEIVEADLVSCMVALPTQLFRSTGIPVCVWFFAKDKGARAGEVLFIDARGLGHMVDRAERALSDDDIAKIAGTFHAWRGVESDAAPDEYTDVPGFCFSATLAEIKAADYALTPGRYVGAAEAEDDGEPIEEKLARLRGELESQFTESARLAEVVRAQLGRVHV</sequence>
<accession>A0ABS7HMP8</accession>
<keyword evidence="6" id="KW-0680">Restriction system</keyword>
<gene>
    <name evidence="11" type="ORF">JNB62_06485</name>
</gene>
<dbReference type="Pfam" id="PF02384">
    <property type="entry name" value="N6_Mtase"/>
    <property type="match status" value="1"/>
</dbReference>
<dbReference type="Pfam" id="PF12161">
    <property type="entry name" value="HsdM_N"/>
    <property type="match status" value="1"/>
</dbReference>
<evidence type="ECO:0000256" key="6">
    <source>
        <dbReference type="ARBA" id="ARBA00022747"/>
    </source>
</evidence>
<evidence type="ECO:0000256" key="5">
    <source>
        <dbReference type="ARBA" id="ARBA00022691"/>
    </source>
</evidence>
<dbReference type="SUPFAM" id="SSF53335">
    <property type="entry name" value="S-adenosyl-L-methionine-dependent methyltransferases"/>
    <property type="match status" value="1"/>
</dbReference>
<dbReference type="RefSeq" id="WP_220300053.1">
    <property type="nucleotide sequence ID" value="NZ_JAEUAW010000004.1"/>
</dbReference>
<keyword evidence="3 11" id="KW-0489">Methyltransferase</keyword>
<comment type="catalytic activity">
    <reaction evidence="7">
        <text>a 2'-deoxyadenosine in DNA + S-adenosyl-L-methionine = an N(6)-methyl-2'-deoxyadenosine in DNA + S-adenosyl-L-homocysteine + H(+)</text>
        <dbReference type="Rhea" id="RHEA:15197"/>
        <dbReference type="Rhea" id="RHEA-COMP:12418"/>
        <dbReference type="Rhea" id="RHEA-COMP:12419"/>
        <dbReference type="ChEBI" id="CHEBI:15378"/>
        <dbReference type="ChEBI" id="CHEBI:57856"/>
        <dbReference type="ChEBI" id="CHEBI:59789"/>
        <dbReference type="ChEBI" id="CHEBI:90615"/>
        <dbReference type="ChEBI" id="CHEBI:90616"/>
        <dbReference type="EC" id="2.1.1.72"/>
    </reaction>
</comment>
<feature type="region of interest" description="Disordered" evidence="8">
    <location>
        <begin position="302"/>
        <end position="321"/>
    </location>
</feature>
<dbReference type="InterPro" id="IPR038333">
    <property type="entry name" value="T1MK-like_N_sf"/>
</dbReference>
<evidence type="ECO:0000313" key="11">
    <source>
        <dbReference type="EMBL" id="MBW9093324.1"/>
    </source>
</evidence>
<evidence type="ECO:0000256" key="2">
    <source>
        <dbReference type="ARBA" id="ARBA00011900"/>
    </source>
</evidence>
<dbReference type="InterPro" id="IPR022749">
    <property type="entry name" value="D12N6_MeTrfase_N"/>
</dbReference>
<evidence type="ECO:0000256" key="3">
    <source>
        <dbReference type="ARBA" id="ARBA00022603"/>
    </source>
</evidence>
<dbReference type="Proteomes" id="UP001196843">
    <property type="component" value="Unassembled WGS sequence"/>
</dbReference>
<dbReference type="GO" id="GO:0008168">
    <property type="term" value="F:methyltransferase activity"/>
    <property type="evidence" value="ECO:0007669"/>
    <property type="project" value="UniProtKB-KW"/>
</dbReference>
<evidence type="ECO:0000256" key="8">
    <source>
        <dbReference type="SAM" id="MobiDB-lite"/>
    </source>
</evidence>
<feature type="domain" description="DNA methylase adenine-specific" evidence="9">
    <location>
        <begin position="180"/>
        <end position="500"/>
    </location>
</feature>
<organism evidence="11 12">
    <name type="scientific">Microbacterium jejuense</name>
    <dbReference type="NCBI Taxonomy" id="1263637"/>
    <lineage>
        <taxon>Bacteria</taxon>
        <taxon>Bacillati</taxon>
        <taxon>Actinomycetota</taxon>
        <taxon>Actinomycetes</taxon>
        <taxon>Micrococcales</taxon>
        <taxon>Microbacteriaceae</taxon>
        <taxon>Microbacterium</taxon>
    </lineage>
</organism>
<evidence type="ECO:0000259" key="9">
    <source>
        <dbReference type="Pfam" id="PF02384"/>
    </source>
</evidence>
<reference evidence="11 12" key="1">
    <citation type="journal article" date="2021" name="MBio">
        <title>Poor Competitiveness of Bradyrhizobium in Pigeon Pea Root Colonization in Indian Soils.</title>
        <authorList>
            <person name="Chalasani D."/>
            <person name="Basu A."/>
            <person name="Pullabhotla S.V.S.R.N."/>
            <person name="Jorrin B."/>
            <person name="Neal A.L."/>
            <person name="Poole P.S."/>
            <person name="Podile A.R."/>
            <person name="Tkacz A."/>
        </authorList>
    </citation>
    <scope>NUCLEOTIDE SEQUENCE [LARGE SCALE GENOMIC DNA]</scope>
    <source>
        <strain evidence="11 12">HU14</strain>
    </source>
</reference>
<feature type="domain" description="N6 adenine-specific DNA methyltransferase N-terminal" evidence="10">
    <location>
        <begin position="18"/>
        <end position="162"/>
    </location>
</feature>
<dbReference type="PRINTS" id="PR00507">
    <property type="entry name" value="N12N6MTFRASE"/>
</dbReference>
<evidence type="ECO:0000313" key="12">
    <source>
        <dbReference type="Proteomes" id="UP001196843"/>
    </source>
</evidence>
<proteinExistence type="inferred from homology"/>
<keyword evidence="5" id="KW-0949">S-adenosyl-L-methionine</keyword>
<dbReference type="GO" id="GO:0032259">
    <property type="term" value="P:methylation"/>
    <property type="evidence" value="ECO:0007669"/>
    <property type="project" value="UniProtKB-KW"/>
</dbReference>
<comment type="similarity">
    <text evidence="1">Belongs to the N(4)/N(6)-methyltransferase family.</text>
</comment>
<comment type="caution">
    <text evidence="11">The sequence shown here is derived from an EMBL/GenBank/DDBJ whole genome shotgun (WGS) entry which is preliminary data.</text>
</comment>
<evidence type="ECO:0000256" key="1">
    <source>
        <dbReference type="ARBA" id="ARBA00006594"/>
    </source>
</evidence>
<dbReference type="InterPro" id="IPR052916">
    <property type="entry name" value="Type-I_RE_MTase_Subunit"/>
</dbReference>
<dbReference type="PANTHER" id="PTHR42998:SF1">
    <property type="entry name" value="TYPE I RESTRICTION ENZYME HINDI METHYLASE SUBUNIT"/>
    <property type="match status" value="1"/>
</dbReference>